<dbReference type="Proteomes" id="UP001472677">
    <property type="component" value="Unassembled WGS sequence"/>
</dbReference>
<evidence type="ECO:0000256" key="1">
    <source>
        <dbReference type="SAM" id="MobiDB-lite"/>
    </source>
</evidence>
<feature type="compositionally biased region" description="Basic and acidic residues" evidence="1">
    <location>
        <begin position="16"/>
        <end position="31"/>
    </location>
</feature>
<reference evidence="2 3" key="1">
    <citation type="journal article" date="2024" name="G3 (Bethesda)">
        <title>Genome assembly of Hibiscus sabdariffa L. provides insights into metabolisms of medicinal natural products.</title>
        <authorList>
            <person name="Kim T."/>
        </authorList>
    </citation>
    <scope>NUCLEOTIDE SEQUENCE [LARGE SCALE GENOMIC DNA]</scope>
    <source>
        <strain evidence="2">TK-2024</strain>
        <tissue evidence="2">Old leaves</tissue>
    </source>
</reference>
<feature type="region of interest" description="Disordered" evidence="1">
    <location>
        <begin position="13"/>
        <end position="36"/>
    </location>
</feature>
<name>A0ABR2B1R8_9ROSI</name>
<gene>
    <name evidence="2" type="ORF">V6N12_002297</name>
</gene>
<dbReference type="EMBL" id="JBBPBM010000223">
    <property type="protein sequence ID" value="KAK8500189.1"/>
    <property type="molecule type" value="Genomic_DNA"/>
</dbReference>
<comment type="caution">
    <text evidence="2">The sequence shown here is derived from an EMBL/GenBank/DDBJ whole genome shotgun (WGS) entry which is preliminary data.</text>
</comment>
<evidence type="ECO:0000313" key="2">
    <source>
        <dbReference type="EMBL" id="KAK8500189.1"/>
    </source>
</evidence>
<proteinExistence type="predicted"/>
<evidence type="ECO:0000313" key="3">
    <source>
        <dbReference type="Proteomes" id="UP001472677"/>
    </source>
</evidence>
<protein>
    <submittedName>
        <fullName evidence="2">Uncharacterized protein</fullName>
    </submittedName>
</protein>
<sequence length="102" mass="11357">MIMIMITDLEVGKGGMRNEKGQGREGEETRRSSKRRLGGTCANETCALSSYSFPYVDHLQAWFPEQSPITLASRIADVPSVGLQYILLPSLILVLSRRLRTS</sequence>
<organism evidence="2 3">
    <name type="scientific">Hibiscus sabdariffa</name>
    <name type="common">roselle</name>
    <dbReference type="NCBI Taxonomy" id="183260"/>
    <lineage>
        <taxon>Eukaryota</taxon>
        <taxon>Viridiplantae</taxon>
        <taxon>Streptophyta</taxon>
        <taxon>Embryophyta</taxon>
        <taxon>Tracheophyta</taxon>
        <taxon>Spermatophyta</taxon>
        <taxon>Magnoliopsida</taxon>
        <taxon>eudicotyledons</taxon>
        <taxon>Gunneridae</taxon>
        <taxon>Pentapetalae</taxon>
        <taxon>rosids</taxon>
        <taxon>malvids</taxon>
        <taxon>Malvales</taxon>
        <taxon>Malvaceae</taxon>
        <taxon>Malvoideae</taxon>
        <taxon>Hibiscus</taxon>
    </lineage>
</organism>
<keyword evidence="3" id="KW-1185">Reference proteome</keyword>
<accession>A0ABR2B1R8</accession>